<dbReference type="Proteomes" id="UP000186400">
    <property type="component" value="Unassembled WGS sequence"/>
</dbReference>
<gene>
    <name evidence="1" type="ORF">SAMN05920897_1144</name>
</gene>
<dbReference type="PANTHER" id="PTHR34352:SF1">
    <property type="entry name" value="PROTEIN YHFA"/>
    <property type="match status" value="1"/>
</dbReference>
<dbReference type="RefSeq" id="WP_076489315.1">
    <property type="nucleotide sequence ID" value="NZ_FTMS01000014.1"/>
</dbReference>
<dbReference type="InterPro" id="IPR003718">
    <property type="entry name" value="OsmC/Ohr_fam"/>
</dbReference>
<accession>A0A1N6V7T4</accession>
<dbReference type="InterPro" id="IPR015946">
    <property type="entry name" value="KH_dom-like_a/b"/>
</dbReference>
<evidence type="ECO:0000313" key="2">
    <source>
        <dbReference type="Proteomes" id="UP000186400"/>
    </source>
</evidence>
<dbReference type="SUPFAM" id="SSF82784">
    <property type="entry name" value="OsmC-like"/>
    <property type="match status" value="1"/>
</dbReference>
<dbReference type="PANTHER" id="PTHR34352">
    <property type="entry name" value="PROTEIN YHFA"/>
    <property type="match status" value="1"/>
</dbReference>
<reference evidence="1 2" key="1">
    <citation type="submission" date="2017-01" db="EMBL/GenBank/DDBJ databases">
        <authorList>
            <person name="Mah S.A."/>
            <person name="Swanson W.J."/>
            <person name="Moy G.W."/>
            <person name="Vacquier V.D."/>
        </authorList>
    </citation>
    <scope>NUCLEOTIDE SEQUENCE [LARGE SCALE GENOMIC DNA]</scope>
    <source>
        <strain evidence="1 2">ASpG1</strain>
    </source>
</reference>
<dbReference type="OrthoDB" id="9804010at2"/>
<dbReference type="Gene3D" id="3.30.300.20">
    <property type="match status" value="1"/>
</dbReference>
<evidence type="ECO:0000313" key="1">
    <source>
        <dbReference type="EMBL" id="SIQ73676.1"/>
    </source>
</evidence>
<keyword evidence="2" id="KW-1185">Reference proteome</keyword>
<protein>
    <submittedName>
        <fullName evidence="1">Putative redox protein</fullName>
    </submittedName>
</protein>
<dbReference type="STRING" id="159291.SAMN05920897_1144"/>
<name>A0A1N6V7T4_9SPIO</name>
<organism evidence="1 2">
    <name type="scientific">Alkalispirochaeta americana</name>
    <dbReference type="NCBI Taxonomy" id="159291"/>
    <lineage>
        <taxon>Bacteria</taxon>
        <taxon>Pseudomonadati</taxon>
        <taxon>Spirochaetota</taxon>
        <taxon>Spirochaetia</taxon>
        <taxon>Spirochaetales</taxon>
        <taxon>Spirochaetaceae</taxon>
        <taxon>Alkalispirochaeta</taxon>
    </lineage>
</organism>
<dbReference type="InterPro" id="IPR036102">
    <property type="entry name" value="OsmC/Ohrsf"/>
</dbReference>
<dbReference type="AlphaFoldDB" id="A0A1N6V7T4"/>
<dbReference type="Pfam" id="PF02566">
    <property type="entry name" value="OsmC"/>
    <property type="match status" value="1"/>
</dbReference>
<sequence length="138" mass="15136">MAAETKARWRGDMSFDIELQGHSFIVDADESVGGSDQGPRPKALLLSALAGCTGMDVVSILKKMKVPLERLEISVAGENSEEHPKVYQDVQLVYSFWGDNLDESKLEKAVELSQEKYCGVAATLKGVGKITHRIRCNP</sequence>
<proteinExistence type="predicted"/>
<dbReference type="EMBL" id="FTMS01000014">
    <property type="protein sequence ID" value="SIQ73676.1"/>
    <property type="molecule type" value="Genomic_DNA"/>
</dbReference>